<dbReference type="PANTHER" id="PTHR32027:SF9">
    <property type="entry name" value="BLL3847 PROTEIN"/>
    <property type="match status" value="1"/>
</dbReference>
<dbReference type="SUPFAM" id="SSF51556">
    <property type="entry name" value="Metallo-dependent hydrolases"/>
    <property type="match status" value="1"/>
</dbReference>
<dbReference type="Gene3D" id="3.20.20.140">
    <property type="entry name" value="Metal-dependent hydrolases"/>
    <property type="match status" value="1"/>
</dbReference>
<sequence length="421" mass="43735">MREAAAPPEPAALLGATLPDGRTVDVRLRGGRVHAVEEHVPGRTPAPDELPLHGALLLPAFVDGHAHLDKTFLGGPWQPHRETATLQEQIASERAARTGSPVPVVERAAALARRMVAHGTGHVRSHVDIDLETGLDHLHAVQTVREEFRDRLGIQIVAFPQSGVVAAPGVADLLDAALAEGADLIGGLDPAGFDQDAAGQLDIVFGLAERHGKGLDIHLHDGGESGTAQLRDIAARTAALGLGGHVAVSHAYALGDVDDTELDRTAKALAAAGVSIMTNGPRGPLPPVLRLREHGVRVFGGSDNIRDTWWPYGTGDMLERATVIGLRSGLMTDAELHHAAALVTDEAAAALGLADYGLTPGSRADLVAVAAGSVPEAVASHPRRVAVLHAGRVVGPEPTDSYPRYAPPATTAPNAPAGDTR</sequence>
<keyword evidence="1" id="KW-0479">Metal-binding</keyword>
<name>A0A7H1B117_9ACTN</name>
<keyword evidence="2 5" id="KW-0378">Hydrolase</keyword>
<evidence type="ECO:0000313" key="5">
    <source>
        <dbReference type="EMBL" id="QNS02422.1"/>
    </source>
</evidence>
<dbReference type="InterPro" id="IPR032466">
    <property type="entry name" value="Metal_Hydrolase"/>
</dbReference>
<gene>
    <name evidence="5" type="ORF">IAG42_01530</name>
</gene>
<dbReference type="PANTHER" id="PTHR32027">
    <property type="entry name" value="CYTOSINE DEAMINASE"/>
    <property type="match status" value="1"/>
</dbReference>
<accession>A0A7H1B117</accession>
<dbReference type="RefSeq" id="WP_188335177.1">
    <property type="nucleotide sequence ID" value="NZ_CP061281.1"/>
</dbReference>
<dbReference type="Proteomes" id="UP000516428">
    <property type="component" value="Chromosome"/>
</dbReference>
<proteinExistence type="predicted"/>
<dbReference type="NCBIfam" id="NF004636">
    <property type="entry name" value="PRK05985.1"/>
    <property type="match status" value="1"/>
</dbReference>
<dbReference type="GO" id="GO:0019239">
    <property type="term" value="F:deaminase activity"/>
    <property type="evidence" value="ECO:0007669"/>
    <property type="project" value="UniProtKB-ARBA"/>
</dbReference>
<evidence type="ECO:0000259" key="4">
    <source>
        <dbReference type="Pfam" id="PF07969"/>
    </source>
</evidence>
<feature type="domain" description="Amidohydrolase 3" evidence="4">
    <location>
        <begin position="52"/>
        <end position="394"/>
    </location>
</feature>
<dbReference type="SUPFAM" id="SSF51338">
    <property type="entry name" value="Composite domain of metallo-dependent hydrolases"/>
    <property type="match status" value="1"/>
</dbReference>
<evidence type="ECO:0000256" key="3">
    <source>
        <dbReference type="SAM" id="MobiDB-lite"/>
    </source>
</evidence>
<dbReference type="InterPro" id="IPR052349">
    <property type="entry name" value="Metallo-hydrolase_Enzymes"/>
</dbReference>
<dbReference type="KEGG" id="sxn:IAG42_01530"/>
<dbReference type="FunFam" id="3.20.20.140:FF:000019">
    <property type="entry name" value="Cytosine deaminase"/>
    <property type="match status" value="1"/>
</dbReference>
<dbReference type="AlphaFoldDB" id="A0A7H1B117"/>
<keyword evidence="6" id="KW-1185">Reference proteome</keyword>
<evidence type="ECO:0000313" key="6">
    <source>
        <dbReference type="Proteomes" id="UP000516428"/>
    </source>
</evidence>
<dbReference type="Gene3D" id="2.30.40.10">
    <property type="entry name" value="Urease, subunit C, domain 1"/>
    <property type="match status" value="1"/>
</dbReference>
<protein>
    <submittedName>
        <fullName evidence="5">Amidohydrolase family protein</fullName>
    </submittedName>
</protein>
<dbReference type="GO" id="GO:0016814">
    <property type="term" value="F:hydrolase activity, acting on carbon-nitrogen (but not peptide) bonds, in cyclic amidines"/>
    <property type="evidence" value="ECO:0007669"/>
    <property type="project" value="TreeGrafter"/>
</dbReference>
<dbReference type="InterPro" id="IPR013108">
    <property type="entry name" value="Amidohydro_3"/>
</dbReference>
<evidence type="ECO:0000256" key="2">
    <source>
        <dbReference type="ARBA" id="ARBA00022801"/>
    </source>
</evidence>
<dbReference type="GO" id="GO:0046872">
    <property type="term" value="F:metal ion binding"/>
    <property type="evidence" value="ECO:0007669"/>
    <property type="project" value="UniProtKB-KW"/>
</dbReference>
<feature type="compositionally biased region" description="Low complexity" evidence="3">
    <location>
        <begin position="402"/>
        <end position="421"/>
    </location>
</feature>
<dbReference type="Pfam" id="PF07969">
    <property type="entry name" value="Amidohydro_3"/>
    <property type="match status" value="1"/>
</dbReference>
<reference evidence="5 6" key="1">
    <citation type="submission" date="2020-09" db="EMBL/GenBank/DDBJ databases">
        <title>A novel species.</title>
        <authorList>
            <person name="Gao J."/>
        </authorList>
    </citation>
    <scope>NUCLEOTIDE SEQUENCE [LARGE SCALE GENOMIC DNA]</scope>
    <source>
        <strain evidence="5 6">CRXT-Y-14</strain>
    </source>
</reference>
<dbReference type="InterPro" id="IPR011059">
    <property type="entry name" value="Metal-dep_hydrolase_composite"/>
</dbReference>
<organism evidence="5 6">
    <name type="scientific">Streptomyces xanthii</name>
    <dbReference type="NCBI Taxonomy" id="2768069"/>
    <lineage>
        <taxon>Bacteria</taxon>
        <taxon>Bacillati</taxon>
        <taxon>Actinomycetota</taxon>
        <taxon>Actinomycetes</taxon>
        <taxon>Kitasatosporales</taxon>
        <taxon>Streptomycetaceae</taxon>
        <taxon>Streptomyces</taxon>
    </lineage>
</organism>
<feature type="region of interest" description="Disordered" evidence="3">
    <location>
        <begin position="396"/>
        <end position="421"/>
    </location>
</feature>
<dbReference type="EMBL" id="CP061281">
    <property type="protein sequence ID" value="QNS02422.1"/>
    <property type="molecule type" value="Genomic_DNA"/>
</dbReference>
<evidence type="ECO:0000256" key="1">
    <source>
        <dbReference type="ARBA" id="ARBA00022723"/>
    </source>
</evidence>
<dbReference type="CDD" id="cd01293">
    <property type="entry name" value="Bact_CD"/>
    <property type="match status" value="1"/>
</dbReference>